<keyword evidence="4" id="KW-0472">Membrane</keyword>
<feature type="domain" description="Core shell protein Gag P30" evidence="7">
    <location>
        <begin position="257"/>
        <end position="342"/>
    </location>
</feature>
<dbReference type="Pfam" id="PF02093">
    <property type="entry name" value="Gag_p30"/>
    <property type="match status" value="1"/>
</dbReference>
<dbReference type="Pfam" id="PF01140">
    <property type="entry name" value="Gag_MA"/>
    <property type="match status" value="1"/>
</dbReference>
<dbReference type="Ensembl" id="ENSMMUT00000080905.1">
    <property type="protein sequence ID" value="ENSMMUP00000063608.1"/>
    <property type="gene ID" value="ENSMMUG00000055217.1"/>
</dbReference>
<dbReference type="SUPFAM" id="SSF47943">
    <property type="entry name" value="Retrovirus capsid protein, N-terminal core domain"/>
    <property type="match status" value="1"/>
</dbReference>
<dbReference type="PANTHER" id="PTHR33166">
    <property type="entry name" value="GAG_P30 DOMAIN-CONTAINING PROTEIN"/>
    <property type="match status" value="1"/>
</dbReference>
<dbReference type="GeneTree" id="ENSGT01150000287075"/>
<dbReference type="PRINTS" id="PR01217">
    <property type="entry name" value="PRICHEXTENSN"/>
</dbReference>
<evidence type="ECO:0000256" key="3">
    <source>
        <dbReference type="ARBA" id="ARBA00022870"/>
    </source>
</evidence>
<feature type="compositionally biased region" description="Pro residues" evidence="5">
    <location>
        <begin position="193"/>
        <end position="219"/>
    </location>
</feature>
<dbReference type="InterPro" id="IPR000840">
    <property type="entry name" value="G_retro_matrix"/>
</dbReference>
<dbReference type="SMR" id="A0A5F7ZG54"/>
<evidence type="ECO:0000256" key="4">
    <source>
        <dbReference type="ARBA" id="ARBA00023136"/>
    </source>
</evidence>
<evidence type="ECO:0000259" key="7">
    <source>
        <dbReference type="Pfam" id="PF02093"/>
    </source>
</evidence>
<dbReference type="InParanoid" id="A0A5F7ZG54"/>
<dbReference type="Bgee" id="ENSMMUG00000055217">
    <property type="expression patterns" value="Expressed in colon and 18 other cell types or tissues"/>
</dbReference>
<feature type="domain" description="Gamma-retroviral matrix protein" evidence="6">
    <location>
        <begin position="2"/>
        <end position="106"/>
    </location>
</feature>
<dbReference type="InterPro" id="IPR008919">
    <property type="entry name" value="Retrov_capsid_N"/>
</dbReference>
<protein>
    <submittedName>
        <fullName evidence="8">Uncharacterized protein</fullName>
    </submittedName>
</protein>
<feature type="compositionally biased region" description="Low complexity" evidence="5">
    <location>
        <begin position="166"/>
        <end position="192"/>
    </location>
</feature>
<sequence>MGQTLTTPLSLTLTHFPDVRARAHHLSVEVRKGRWITFCSSEWPTLHGEWPRDGTFNLSIILQVKAKVMDPGPLGHQDQVAYIIIWEDLVRNPPSWVKPFLHSPSPSQSTLLALEAPKKWNPDPPKPVLPDEPQRDLLLLDPLPPPPQNPLLGPPPYASPLPPVLSPALSSTASAPTLSPTSPSAPTLSPTSPSAPPSTPSPSPAPPKLTPRTPPPTPPRLRLRRTEDPEGPSTWQSSLFPLRTVNRTVQYWPFSASDLYNWKTHNPSFSQDPQALTSLIESILLTHQPTWDDCQQLLQVLLTTEERQRVLLEARKNVPGPGGLPTQLPNEIDEGFPLTRAD</sequence>
<proteinExistence type="predicted"/>
<dbReference type="InterPro" id="IPR036946">
    <property type="entry name" value="G_retro_matrix_sf"/>
</dbReference>
<accession>A0A5F7ZG54</accession>
<feature type="region of interest" description="Disordered" evidence="5">
    <location>
        <begin position="316"/>
        <end position="342"/>
    </location>
</feature>
<dbReference type="VEuPathDB" id="HostDB:ENSMMUG00000055217"/>
<evidence type="ECO:0000313" key="8">
    <source>
        <dbReference type="Ensembl" id="ENSMMUP00000063608.1"/>
    </source>
</evidence>
<dbReference type="InterPro" id="IPR003036">
    <property type="entry name" value="Gag_P30"/>
</dbReference>
<evidence type="ECO:0000256" key="1">
    <source>
        <dbReference type="ARBA" id="ARBA00004165"/>
    </source>
</evidence>
<reference evidence="9" key="1">
    <citation type="journal article" date="2007" name="Science">
        <title>Evolutionary and biomedical insights from the rhesus macaque genome.</title>
        <authorList>
            <person name="Gibbs R.A."/>
            <person name="Rogers J."/>
            <person name="Katze M.G."/>
            <person name="Bumgarner R."/>
            <person name="Weinstock G.M."/>
            <person name="Mardis E.R."/>
            <person name="Remington K.A."/>
            <person name="Strausberg R.L."/>
            <person name="Venter J.C."/>
            <person name="Wilson R.K."/>
            <person name="Batzer M.A."/>
            <person name="Bustamante C.D."/>
            <person name="Eichler E.E."/>
            <person name="Hahn M.W."/>
            <person name="Hardison R.C."/>
            <person name="Makova K.D."/>
            <person name="Miller W."/>
            <person name="Milosavljevic A."/>
            <person name="Palermo R.E."/>
            <person name="Siepel A."/>
            <person name="Sikela J.M."/>
            <person name="Attaway T."/>
            <person name="Bell S."/>
            <person name="Bernard K.E."/>
            <person name="Buhay C.J."/>
            <person name="Chandrabose M.N."/>
            <person name="Dao M."/>
            <person name="Davis C."/>
            <person name="Delehaunty K.D."/>
            <person name="Ding Y."/>
            <person name="Dinh H.H."/>
            <person name="Dugan-Rocha S."/>
            <person name="Fulton L.A."/>
            <person name="Gabisi R.A."/>
            <person name="Garner T.T."/>
            <person name="Godfrey J."/>
            <person name="Hawes A.C."/>
            <person name="Hernandez J."/>
            <person name="Hines S."/>
            <person name="Holder M."/>
            <person name="Hume J."/>
            <person name="Jhangiani S.N."/>
            <person name="Joshi V."/>
            <person name="Khan Z.M."/>
            <person name="Kirkness E.F."/>
            <person name="Cree A."/>
            <person name="Fowler R.G."/>
            <person name="Lee S."/>
            <person name="Lewis L.R."/>
            <person name="Li Z."/>
            <person name="Liu Y.-S."/>
            <person name="Moore S.M."/>
            <person name="Muzny D."/>
            <person name="Nazareth L.V."/>
            <person name="Ngo D.N."/>
            <person name="Okwuonu G.O."/>
            <person name="Pai G."/>
            <person name="Parker D."/>
            <person name="Paul H.A."/>
            <person name="Pfannkoch C."/>
            <person name="Pohl C.S."/>
            <person name="Rogers Y.-H.C."/>
            <person name="Ruiz S.J."/>
            <person name="Sabo A."/>
            <person name="Santibanez J."/>
            <person name="Schneider B.W."/>
            <person name="Smith S.M."/>
            <person name="Sodergren E."/>
            <person name="Svatek A.F."/>
            <person name="Utterback T.R."/>
            <person name="Vattathil S."/>
            <person name="Warren W."/>
            <person name="White C.S."/>
            <person name="Chinwalla A.T."/>
            <person name="Feng Y."/>
            <person name="Halpern A.L."/>
            <person name="Hillier L.W."/>
            <person name="Huang X."/>
            <person name="Minx P."/>
            <person name="Nelson J.O."/>
            <person name="Pepin K.H."/>
            <person name="Qin X."/>
            <person name="Sutton G.G."/>
            <person name="Venter E."/>
            <person name="Walenz B.P."/>
            <person name="Wallis J.W."/>
            <person name="Worley K.C."/>
            <person name="Yang S.-P."/>
            <person name="Jones S.M."/>
            <person name="Marra M.A."/>
            <person name="Rocchi M."/>
            <person name="Schein J.E."/>
            <person name="Baertsch R."/>
            <person name="Clarke L."/>
            <person name="Csuros M."/>
            <person name="Glasscock J."/>
            <person name="Harris R.A."/>
            <person name="Havlak P."/>
            <person name="Jackson A.R."/>
            <person name="Jiang H."/>
            <person name="Liu Y."/>
            <person name="Messina D.N."/>
            <person name="Shen Y."/>
            <person name="Song H.X.-Z."/>
            <person name="Wylie T."/>
            <person name="Zhang L."/>
            <person name="Birney E."/>
            <person name="Han K."/>
            <person name="Konkel M.K."/>
            <person name="Lee J."/>
            <person name="Smit A.F.A."/>
            <person name="Ullmer B."/>
            <person name="Wang H."/>
            <person name="Xing J."/>
            <person name="Burhans R."/>
            <person name="Cheng Z."/>
            <person name="Karro J.E."/>
            <person name="Ma J."/>
            <person name="Raney B."/>
            <person name="She X."/>
            <person name="Cox M.J."/>
            <person name="Demuth J.P."/>
            <person name="Dumas L.J."/>
            <person name="Han S.-G."/>
            <person name="Hopkins J."/>
            <person name="Karimpour-Fard A."/>
            <person name="Kim Y.H."/>
            <person name="Pollack J.R."/>
            <person name="Vinar T."/>
            <person name="Addo-Quaye C."/>
            <person name="Degenhardt J."/>
            <person name="Denby A."/>
            <person name="Hubisz M.J."/>
            <person name="Indap A."/>
            <person name="Kosiol C."/>
            <person name="Lahn B.T."/>
            <person name="Lawson H.A."/>
            <person name="Marklein A."/>
            <person name="Nielsen R."/>
            <person name="Vallender E.J."/>
            <person name="Clark A.G."/>
            <person name="Ferguson B."/>
            <person name="Hernandez R.D."/>
            <person name="Hirani K."/>
            <person name="Kehrer-Sawatzki H."/>
            <person name="Kolb J."/>
            <person name="Patil S."/>
            <person name="Pu L.-L."/>
            <person name="Ren Y."/>
            <person name="Smith D.G."/>
            <person name="Wheeler D.A."/>
            <person name="Schenck I."/>
            <person name="Ball E.V."/>
            <person name="Chen R."/>
            <person name="Cooper D.N."/>
            <person name="Giardine B."/>
            <person name="Hsu F."/>
            <person name="Kent W.J."/>
            <person name="Lesk A."/>
            <person name="Nelson D.L."/>
            <person name="O'brien W.E."/>
            <person name="Pruefer K."/>
            <person name="Stenson P.D."/>
            <person name="Wallace J.C."/>
            <person name="Ke H."/>
            <person name="Liu X.-M."/>
            <person name="Wang P."/>
            <person name="Xiang A.P."/>
            <person name="Yang F."/>
            <person name="Barber G.P."/>
            <person name="Haussler D."/>
            <person name="Karolchik D."/>
            <person name="Kern A.D."/>
            <person name="Kuhn R.M."/>
            <person name="Smith K.E."/>
            <person name="Zwieg A.S."/>
        </authorList>
    </citation>
    <scope>NUCLEOTIDE SEQUENCE [LARGE SCALE GENOMIC DNA]</scope>
    <source>
        <strain evidence="9">17573</strain>
    </source>
</reference>
<keyword evidence="9" id="KW-1185">Reference proteome</keyword>
<keyword evidence="2" id="KW-1032">Host cell membrane</keyword>
<reference evidence="8" key="2">
    <citation type="submission" date="2019-01" db="EMBL/GenBank/DDBJ databases">
        <authorList>
            <person name="Graves T."/>
            <person name="Eichler E.E."/>
            <person name="Wilson R.K."/>
        </authorList>
    </citation>
    <scope>NUCLEOTIDE SEQUENCE [LARGE SCALE GENOMIC DNA]</scope>
    <source>
        <strain evidence="8">17573</strain>
    </source>
</reference>
<keyword evidence="3" id="KW-1043">Host membrane</keyword>
<dbReference type="AlphaFoldDB" id="A0A5F7ZG54"/>
<dbReference type="GO" id="GO:0019068">
    <property type="term" value="P:virion assembly"/>
    <property type="evidence" value="ECO:0007669"/>
    <property type="project" value="InterPro"/>
</dbReference>
<dbReference type="OMA" id="HWREVAG"/>
<evidence type="ECO:0000256" key="2">
    <source>
        <dbReference type="ARBA" id="ARBA00022511"/>
    </source>
</evidence>
<dbReference type="Proteomes" id="UP000006718">
    <property type="component" value="Chromosome 3"/>
</dbReference>
<evidence type="ECO:0000313" key="9">
    <source>
        <dbReference type="Proteomes" id="UP000006718"/>
    </source>
</evidence>
<organism evidence="8 9">
    <name type="scientific">Macaca mulatta</name>
    <name type="common">Rhesus macaque</name>
    <dbReference type="NCBI Taxonomy" id="9544"/>
    <lineage>
        <taxon>Eukaryota</taxon>
        <taxon>Metazoa</taxon>
        <taxon>Chordata</taxon>
        <taxon>Craniata</taxon>
        <taxon>Vertebrata</taxon>
        <taxon>Euteleostomi</taxon>
        <taxon>Mammalia</taxon>
        <taxon>Eutheria</taxon>
        <taxon>Euarchontoglires</taxon>
        <taxon>Primates</taxon>
        <taxon>Haplorrhini</taxon>
        <taxon>Catarrhini</taxon>
        <taxon>Cercopithecidae</taxon>
        <taxon>Cercopithecinae</taxon>
        <taxon>Macaca</taxon>
    </lineage>
</organism>
<reference evidence="8" key="4">
    <citation type="submission" date="2025-09" db="UniProtKB">
        <authorList>
            <consortium name="Ensembl"/>
        </authorList>
    </citation>
    <scope>IDENTIFICATION</scope>
    <source>
        <strain evidence="8">17573</strain>
    </source>
</reference>
<comment type="subcellular location">
    <subcellularLocation>
        <location evidence="1">Host cell membrane</location>
    </subcellularLocation>
</comment>
<feature type="region of interest" description="Disordered" evidence="5">
    <location>
        <begin position="117"/>
        <end position="237"/>
    </location>
</feature>
<dbReference type="SUPFAM" id="SSF47836">
    <property type="entry name" value="Retroviral matrix proteins"/>
    <property type="match status" value="1"/>
</dbReference>
<dbReference type="InterPro" id="IPR010999">
    <property type="entry name" value="Retrovr_matrix"/>
</dbReference>
<evidence type="ECO:0000259" key="6">
    <source>
        <dbReference type="Pfam" id="PF01140"/>
    </source>
</evidence>
<reference evidence="8" key="3">
    <citation type="submission" date="2025-08" db="UniProtKB">
        <authorList>
            <consortium name="Ensembl"/>
        </authorList>
    </citation>
    <scope>IDENTIFICATION</scope>
    <source>
        <strain evidence="8">17573</strain>
    </source>
</reference>
<name>A0A5F7ZG54_MACMU</name>
<feature type="compositionally biased region" description="Pro residues" evidence="5">
    <location>
        <begin position="142"/>
        <end position="165"/>
    </location>
</feature>
<dbReference type="InterPro" id="IPR050462">
    <property type="entry name" value="Retroviral_Gag-Pol_poly"/>
</dbReference>
<dbReference type="Gene3D" id="1.10.375.10">
    <property type="entry name" value="Human Immunodeficiency Virus Type 1 Capsid Protein"/>
    <property type="match status" value="1"/>
</dbReference>
<dbReference type="Gene3D" id="1.10.150.180">
    <property type="entry name" value="Gamma-retroviral matrix domain"/>
    <property type="match status" value="1"/>
</dbReference>
<evidence type="ECO:0000256" key="5">
    <source>
        <dbReference type="SAM" id="MobiDB-lite"/>
    </source>
</evidence>